<feature type="compositionally biased region" description="Basic and acidic residues" evidence="5">
    <location>
        <begin position="1"/>
        <end position="11"/>
    </location>
</feature>
<evidence type="ECO:0000313" key="6">
    <source>
        <dbReference type="EMBL" id="MDU8992332.1"/>
    </source>
</evidence>
<keyword evidence="4" id="KW-0804">Transcription</keyword>
<feature type="compositionally biased region" description="Low complexity" evidence="5">
    <location>
        <begin position="132"/>
        <end position="155"/>
    </location>
</feature>
<evidence type="ECO:0000256" key="4">
    <source>
        <dbReference type="ARBA" id="ARBA00023163"/>
    </source>
</evidence>
<dbReference type="Pfam" id="PF03965">
    <property type="entry name" value="Penicillinase_R"/>
    <property type="match status" value="1"/>
</dbReference>
<sequence>MAQRDREDPHRPSRRRGQGELESQVLGALREAEAPVTAAWVQERLGGDLAYTTVVTILTRLLAKDAVARERRGRSFVWRPTADVAGLAALKMRRLLDGESDREAVLASFVTALPPDDEQVLRALLETAHATGGAEATDGADEVGGADVVNGADGVPDGTED</sequence>
<accession>A0ABU3UEI3</accession>
<evidence type="ECO:0000256" key="5">
    <source>
        <dbReference type="SAM" id="MobiDB-lite"/>
    </source>
</evidence>
<evidence type="ECO:0000313" key="7">
    <source>
        <dbReference type="Proteomes" id="UP001257627"/>
    </source>
</evidence>
<evidence type="ECO:0000256" key="1">
    <source>
        <dbReference type="ARBA" id="ARBA00011046"/>
    </source>
</evidence>
<feature type="region of interest" description="Disordered" evidence="5">
    <location>
        <begin position="132"/>
        <end position="161"/>
    </location>
</feature>
<keyword evidence="7" id="KW-1185">Reference proteome</keyword>
<gene>
    <name evidence="6" type="ORF">PU648_08170</name>
</gene>
<organism evidence="6 7">
    <name type="scientific">Streptomyces mirabilis</name>
    <dbReference type="NCBI Taxonomy" id="68239"/>
    <lineage>
        <taxon>Bacteria</taxon>
        <taxon>Bacillati</taxon>
        <taxon>Actinomycetota</taxon>
        <taxon>Actinomycetes</taxon>
        <taxon>Kitasatosporales</taxon>
        <taxon>Streptomycetaceae</taxon>
        <taxon>Streptomyces</taxon>
    </lineage>
</organism>
<comment type="caution">
    <text evidence="6">The sequence shown here is derived from an EMBL/GenBank/DDBJ whole genome shotgun (WGS) entry which is preliminary data.</text>
</comment>
<evidence type="ECO:0000256" key="3">
    <source>
        <dbReference type="ARBA" id="ARBA00023125"/>
    </source>
</evidence>
<comment type="similarity">
    <text evidence="1">Belongs to the BlaI transcriptional regulatory family.</text>
</comment>
<proteinExistence type="inferred from homology"/>
<dbReference type="EMBL" id="JARAKF010000001">
    <property type="protein sequence ID" value="MDU8992332.1"/>
    <property type="molecule type" value="Genomic_DNA"/>
</dbReference>
<dbReference type="InterPro" id="IPR036390">
    <property type="entry name" value="WH_DNA-bd_sf"/>
</dbReference>
<name>A0ABU3UEI3_9ACTN</name>
<dbReference type="RefSeq" id="WP_097287482.1">
    <property type="nucleotide sequence ID" value="NZ_CP107955.1"/>
</dbReference>
<keyword evidence="2" id="KW-0805">Transcription regulation</keyword>
<reference evidence="6 7" key="1">
    <citation type="submission" date="2023-02" db="EMBL/GenBank/DDBJ databases">
        <authorList>
            <person name="Maleckis M."/>
        </authorList>
    </citation>
    <scope>NUCLEOTIDE SEQUENCE [LARGE SCALE GENOMIC DNA]</scope>
    <source>
        <strain evidence="6 7">P8-A2</strain>
    </source>
</reference>
<feature type="region of interest" description="Disordered" evidence="5">
    <location>
        <begin position="1"/>
        <end position="21"/>
    </location>
</feature>
<dbReference type="Gene3D" id="1.10.10.10">
    <property type="entry name" value="Winged helix-like DNA-binding domain superfamily/Winged helix DNA-binding domain"/>
    <property type="match status" value="1"/>
</dbReference>
<dbReference type="InterPro" id="IPR005650">
    <property type="entry name" value="BlaI_family"/>
</dbReference>
<dbReference type="SUPFAM" id="SSF46785">
    <property type="entry name" value="Winged helix' DNA-binding domain"/>
    <property type="match status" value="1"/>
</dbReference>
<dbReference type="Proteomes" id="UP001257627">
    <property type="component" value="Unassembled WGS sequence"/>
</dbReference>
<evidence type="ECO:0000256" key="2">
    <source>
        <dbReference type="ARBA" id="ARBA00023015"/>
    </source>
</evidence>
<keyword evidence="3" id="KW-0238">DNA-binding</keyword>
<protein>
    <submittedName>
        <fullName evidence="6">BlaI/MecI/CopY family transcriptional regulator</fullName>
    </submittedName>
</protein>
<dbReference type="InterPro" id="IPR036388">
    <property type="entry name" value="WH-like_DNA-bd_sf"/>
</dbReference>